<feature type="active site" evidence="8">
    <location>
        <position position="166"/>
    </location>
</feature>
<evidence type="ECO:0000256" key="3">
    <source>
        <dbReference type="ARBA" id="ARBA00022792"/>
    </source>
</evidence>
<evidence type="ECO:0000313" key="10">
    <source>
        <dbReference type="EMBL" id="VDK72814.1"/>
    </source>
</evidence>
<dbReference type="OrthoDB" id="308440at2759"/>
<dbReference type="SUPFAM" id="SSF51306">
    <property type="entry name" value="LexA/Signal peptidase"/>
    <property type="match status" value="1"/>
</dbReference>
<keyword evidence="4" id="KW-0378">Hydrolase</keyword>
<dbReference type="Pfam" id="PF10502">
    <property type="entry name" value="Peptidase_S26"/>
    <property type="match status" value="2"/>
</dbReference>
<dbReference type="GO" id="GO:0006627">
    <property type="term" value="P:protein processing involved in protein targeting to mitochondrion"/>
    <property type="evidence" value="ECO:0007669"/>
    <property type="project" value="TreeGrafter"/>
</dbReference>
<dbReference type="PANTHER" id="PTHR12383:SF16">
    <property type="entry name" value="MITOCHONDRIAL INNER MEMBRANE PROTEASE SUBUNIT 1"/>
    <property type="match status" value="1"/>
</dbReference>
<keyword evidence="3" id="KW-0999">Mitochondrion inner membrane</keyword>
<dbReference type="InterPro" id="IPR000223">
    <property type="entry name" value="Pept_S26A_signal_pept_1"/>
</dbReference>
<feature type="domain" description="Peptidase S26" evidence="9">
    <location>
        <begin position="102"/>
        <end position="177"/>
    </location>
</feature>
<evidence type="ECO:0000313" key="11">
    <source>
        <dbReference type="Proteomes" id="UP000277928"/>
    </source>
</evidence>
<evidence type="ECO:0000256" key="2">
    <source>
        <dbReference type="ARBA" id="ARBA00011805"/>
    </source>
</evidence>
<name>A0A3P6U3Z6_LITSI</name>
<dbReference type="CDD" id="cd06530">
    <property type="entry name" value="S26_SPase_I"/>
    <property type="match status" value="1"/>
</dbReference>
<dbReference type="PANTHER" id="PTHR12383">
    <property type="entry name" value="PROTEASE FAMILY S26 MITOCHONDRIAL INNER MEMBRANE PROTEASE-RELATED"/>
    <property type="match status" value="1"/>
</dbReference>
<dbReference type="PRINTS" id="PR00727">
    <property type="entry name" value="LEADERPTASE"/>
</dbReference>
<comment type="subcellular location">
    <subcellularLocation>
        <location evidence="1">Mitochondrion inner membrane</location>
    </subcellularLocation>
</comment>
<accession>A0A3P6U3Z6</accession>
<dbReference type="GO" id="GO:0042720">
    <property type="term" value="C:mitochondrial inner membrane peptidase complex"/>
    <property type="evidence" value="ECO:0007669"/>
    <property type="project" value="TreeGrafter"/>
</dbReference>
<evidence type="ECO:0000256" key="6">
    <source>
        <dbReference type="ARBA" id="ARBA00023136"/>
    </source>
</evidence>
<dbReference type="InterPro" id="IPR019533">
    <property type="entry name" value="Peptidase_S26"/>
</dbReference>
<evidence type="ECO:0000259" key="9">
    <source>
        <dbReference type="Pfam" id="PF10502"/>
    </source>
</evidence>
<dbReference type="Gene3D" id="2.10.109.10">
    <property type="entry name" value="Umud Fragment, subunit A"/>
    <property type="match status" value="1"/>
</dbReference>
<dbReference type="GO" id="GO:0006465">
    <property type="term" value="P:signal peptide processing"/>
    <property type="evidence" value="ECO:0007669"/>
    <property type="project" value="InterPro"/>
</dbReference>
<keyword evidence="6" id="KW-0472">Membrane</keyword>
<evidence type="ECO:0000256" key="5">
    <source>
        <dbReference type="ARBA" id="ARBA00023128"/>
    </source>
</evidence>
<dbReference type="AlphaFoldDB" id="A0A3P6U3Z6"/>
<protein>
    <recommendedName>
        <fullName evidence="9">Peptidase S26 domain-containing protein</fullName>
    </recommendedName>
</protein>
<evidence type="ECO:0000256" key="8">
    <source>
        <dbReference type="PIRSR" id="PIRSR600223-1"/>
    </source>
</evidence>
<dbReference type="EMBL" id="UYRX01000078">
    <property type="protein sequence ID" value="VDK72814.1"/>
    <property type="molecule type" value="Genomic_DNA"/>
</dbReference>
<dbReference type="Proteomes" id="UP000277928">
    <property type="component" value="Unassembled WGS sequence"/>
</dbReference>
<keyword evidence="11" id="KW-1185">Reference proteome</keyword>
<dbReference type="GO" id="GO:0004252">
    <property type="term" value="F:serine-type endopeptidase activity"/>
    <property type="evidence" value="ECO:0007669"/>
    <property type="project" value="InterPro"/>
</dbReference>
<evidence type="ECO:0000256" key="7">
    <source>
        <dbReference type="ARBA" id="ARBA00038445"/>
    </source>
</evidence>
<reference evidence="10 11" key="1">
    <citation type="submission" date="2018-08" db="EMBL/GenBank/DDBJ databases">
        <authorList>
            <person name="Laetsch R D."/>
            <person name="Stevens L."/>
            <person name="Kumar S."/>
            <person name="Blaxter L. M."/>
        </authorList>
    </citation>
    <scope>NUCLEOTIDE SEQUENCE [LARGE SCALE GENOMIC DNA]</scope>
</reference>
<sequence length="243" mass="27461">MLHESSFAFCPDVFQISARLPSFLQRQAVDACNPSLLCAPCPVSLQVLLPSFVESRLSNLLIRPMFLTTVLRQMVLSSCFSSNDMLFWKRLNWRLIRNFGYFYCASYAVGRHVGELVICSGPSMHPTIQDGDLVIAERLSVHLRNLRRGDIVGALAPHDSSEMLCKRLTAMEYDTVTNCYLLPNGKVPRGHVYLEGDNTVASTDSRVFGPIPAGLVQVRLILRIWPFSRAGWISSHWFWEKPN</sequence>
<dbReference type="FunFam" id="2.10.109.10:FF:000039">
    <property type="entry name" value="Inner Mitochondrial Membrane Protease"/>
    <property type="match status" value="1"/>
</dbReference>
<comment type="subunit">
    <text evidence="2">Heterodimer of 2 subunits, IMMPL1 and IMMPL2.</text>
</comment>
<keyword evidence="5" id="KW-0496">Mitochondrion</keyword>
<proteinExistence type="inferred from homology"/>
<gene>
    <name evidence="10" type="ORF">NLS_LOCUS1901</name>
</gene>
<dbReference type="InterPro" id="IPR052064">
    <property type="entry name" value="Mito_IMP1_subunit"/>
</dbReference>
<evidence type="ECO:0000256" key="4">
    <source>
        <dbReference type="ARBA" id="ARBA00022801"/>
    </source>
</evidence>
<dbReference type="STRING" id="42156.A0A3P6U3Z6"/>
<dbReference type="InterPro" id="IPR036286">
    <property type="entry name" value="LexA/Signal_pep-like_sf"/>
</dbReference>
<comment type="similarity">
    <text evidence="7">Belongs to the peptidase S26 family. IMP1 subfamily.</text>
</comment>
<feature type="domain" description="Peptidase S26" evidence="9">
    <location>
        <begin position="185"/>
        <end position="225"/>
    </location>
</feature>
<evidence type="ECO:0000256" key="1">
    <source>
        <dbReference type="ARBA" id="ARBA00004273"/>
    </source>
</evidence>
<organism evidence="10 11">
    <name type="scientific">Litomosoides sigmodontis</name>
    <name type="common">Filarial nematode worm</name>
    <dbReference type="NCBI Taxonomy" id="42156"/>
    <lineage>
        <taxon>Eukaryota</taxon>
        <taxon>Metazoa</taxon>
        <taxon>Ecdysozoa</taxon>
        <taxon>Nematoda</taxon>
        <taxon>Chromadorea</taxon>
        <taxon>Rhabditida</taxon>
        <taxon>Spirurina</taxon>
        <taxon>Spiruromorpha</taxon>
        <taxon>Filarioidea</taxon>
        <taxon>Onchocercidae</taxon>
        <taxon>Litomosoides</taxon>
    </lineage>
</organism>
<feature type="active site" evidence="8">
    <location>
        <position position="123"/>
    </location>
</feature>